<keyword evidence="10" id="KW-1185">Reference proteome</keyword>
<dbReference type="InterPro" id="IPR011606">
    <property type="entry name" value="Brnchd-chn_aa_trnsp_permease"/>
</dbReference>
<keyword evidence="3" id="KW-0813">Transport</keyword>
<dbReference type="PANTHER" id="PTHR34979:SF1">
    <property type="entry name" value="INNER MEMBRANE PROTEIN YGAZ"/>
    <property type="match status" value="1"/>
</dbReference>
<accession>A0A368YI40</accession>
<dbReference type="Pfam" id="PF03591">
    <property type="entry name" value="AzlC"/>
    <property type="match status" value="1"/>
</dbReference>
<dbReference type="GO" id="GO:0005886">
    <property type="term" value="C:plasma membrane"/>
    <property type="evidence" value="ECO:0007669"/>
    <property type="project" value="UniProtKB-SubCell"/>
</dbReference>
<evidence type="ECO:0000256" key="3">
    <source>
        <dbReference type="ARBA" id="ARBA00022448"/>
    </source>
</evidence>
<evidence type="ECO:0000256" key="5">
    <source>
        <dbReference type="ARBA" id="ARBA00022692"/>
    </source>
</evidence>
<evidence type="ECO:0000256" key="4">
    <source>
        <dbReference type="ARBA" id="ARBA00022475"/>
    </source>
</evidence>
<keyword evidence="7 8" id="KW-0472">Membrane</keyword>
<feature type="transmembrane region" description="Helical" evidence="8">
    <location>
        <begin position="208"/>
        <end position="226"/>
    </location>
</feature>
<dbReference type="PANTHER" id="PTHR34979">
    <property type="entry name" value="INNER MEMBRANE PROTEIN YGAZ"/>
    <property type="match status" value="1"/>
</dbReference>
<protein>
    <submittedName>
        <fullName evidence="9">4-azaleucine resistance transporter AzlC</fullName>
    </submittedName>
</protein>
<dbReference type="Proteomes" id="UP000253345">
    <property type="component" value="Unassembled WGS sequence"/>
</dbReference>
<feature type="transmembrane region" description="Helical" evidence="8">
    <location>
        <begin position="185"/>
        <end position="201"/>
    </location>
</feature>
<comment type="caution">
    <text evidence="9">The sequence shown here is derived from an EMBL/GenBank/DDBJ whole genome shotgun (WGS) entry which is preliminary data.</text>
</comment>
<organism evidence="9 10">
    <name type="scientific">Paracoccus lutimaris</name>
    <dbReference type="NCBI Taxonomy" id="1490030"/>
    <lineage>
        <taxon>Bacteria</taxon>
        <taxon>Pseudomonadati</taxon>
        <taxon>Pseudomonadota</taxon>
        <taxon>Alphaproteobacteria</taxon>
        <taxon>Rhodobacterales</taxon>
        <taxon>Paracoccaceae</taxon>
        <taxon>Paracoccus</taxon>
    </lineage>
</organism>
<feature type="transmembrane region" description="Helical" evidence="8">
    <location>
        <begin position="28"/>
        <end position="51"/>
    </location>
</feature>
<feature type="transmembrane region" description="Helical" evidence="8">
    <location>
        <begin position="154"/>
        <end position="179"/>
    </location>
</feature>
<evidence type="ECO:0000256" key="6">
    <source>
        <dbReference type="ARBA" id="ARBA00022989"/>
    </source>
</evidence>
<evidence type="ECO:0000313" key="9">
    <source>
        <dbReference type="EMBL" id="RCW79910.1"/>
    </source>
</evidence>
<feature type="transmembrane region" description="Helical" evidence="8">
    <location>
        <begin position="57"/>
        <end position="75"/>
    </location>
</feature>
<comment type="similarity">
    <text evidence="2">Belongs to the AzlC family.</text>
</comment>
<keyword evidence="4" id="KW-1003">Cell membrane</keyword>
<name>A0A368YI40_9RHOB</name>
<reference evidence="9 10" key="1">
    <citation type="submission" date="2018-07" db="EMBL/GenBank/DDBJ databases">
        <title>Genomic Encyclopedia of Type Strains, Phase III (KMG-III): the genomes of soil and plant-associated and newly described type strains.</title>
        <authorList>
            <person name="Whitman W."/>
        </authorList>
    </citation>
    <scope>NUCLEOTIDE SEQUENCE [LARGE SCALE GENOMIC DNA]</scope>
    <source>
        <strain evidence="9 10">CECT 8525</strain>
    </source>
</reference>
<dbReference type="RefSeq" id="WP_114350366.1">
    <property type="nucleotide sequence ID" value="NZ_QPJL01000022.1"/>
</dbReference>
<sequence>MPATADIPSGDDLTPAQIRALNRSPRQAFWHGLVQSLPFMLVLVPFGLLFGVVAAEAGLGLVEVLGFSTLVLAGASQFTAVQLLTDNAPVLVIIITAIAVNLRMAMYSASMVPWLGGATPGQKRLIAYLLIDQTFALSVQHYEKHPRLSIPQRVGYFLGASVACCVPWVVASGLGHVLGRTIPEGLALDFALPITFLAMIGPMLRTPAHIAAALVAIIASLVFSFLPSGLGLFVAAPLAMATGAWVEVLMERRQGVRA</sequence>
<proteinExistence type="inferred from homology"/>
<evidence type="ECO:0000256" key="7">
    <source>
        <dbReference type="ARBA" id="ARBA00023136"/>
    </source>
</evidence>
<feature type="transmembrane region" description="Helical" evidence="8">
    <location>
        <begin position="87"/>
        <end position="105"/>
    </location>
</feature>
<evidence type="ECO:0000256" key="8">
    <source>
        <dbReference type="SAM" id="Phobius"/>
    </source>
</evidence>
<dbReference type="OrthoDB" id="3579489at2"/>
<comment type="subcellular location">
    <subcellularLocation>
        <location evidence="1">Cell membrane</location>
        <topology evidence="1">Multi-pass membrane protein</topology>
    </subcellularLocation>
</comment>
<keyword evidence="5 8" id="KW-0812">Transmembrane</keyword>
<evidence type="ECO:0000256" key="2">
    <source>
        <dbReference type="ARBA" id="ARBA00010735"/>
    </source>
</evidence>
<evidence type="ECO:0000313" key="10">
    <source>
        <dbReference type="Proteomes" id="UP000253345"/>
    </source>
</evidence>
<dbReference type="AlphaFoldDB" id="A0A368YI40"/>
<dbReference type="EMBL" id="QPJL01000022">
    <property type="protein sequence ID" value="RCW79910.1"/>
    <property type="molecule type" value="Genomic_DNA"/>
</dbReference>
<evidence type="ECO:0000256" key="1">
    <source>
        <dbReference type="ARBA" id="ARBA00004651"/>
    </source>
</evidence>
<dbReference type="GO" id="GO:1903785">
    <property type="term" value="P:L-valine transmembrane transport"/>
    <property type="evidence" value="ECO:0007669"/>
    <property type="project" value="TreeGrafter"/>
</dbReference>
<gene>
    <name evidence="9" type="ORF">DFP89_12229</name>
</gene>
<keyword evidence="6 8" id="KW-1133">Transmembrane helix</keyword>